<feature type="domain" description="Peptidase S1" evidence="3">
    <location>
        <begin position="48"/>
        <end position="279"/>
    </location>
</feature>
<evidence type="ECO:0000313" key="5">
    <source>
        <dbReference type="Proteomes" id="UP001549920"/>
    </source>
</evidence>
<dbReference type="InterPro" id="IPR009003">
    <property type="entry name" value="Peptidase_S1_PA"/>
</dbReference>
<gene>
    <name evidence="4" type="ORF">ABMA27_010040</name>
</gene>
<protein>
    <recommendedName>
        <fullName evidence="3">Peptidase S1 domain-containing protein</fullName>
    </recommendedName>
</protein>
<comment type="caution">
    <text evidence="4">The sequence shown here is derived from an EMBL/GenBank/DDBJ whole genome shotgun (WGS) entry which is preliminary data.</text>
</comment>
<dbReference type="Pfam" id="PF00089">
    <property type="entry name" value="Trypsin"/>
    <property type="match status" value="1"/>
</dbReference>
<dbReference type="SMART" id="SM00020">
    <property type="entry name" value="Tryp_SPc"/>
    <property type="match status" value="1"/>
</dbReference>
<evidence type="ECO:0000256" key="1">
    <source>
        <dbReference type="ARBA" id="ARBA00023157"/>
    </source>
</evidence>
<sequence>MTISPTEKFHQTLFSFLCIRGIKLLMPLLIGVELDTINCGVDDEVDVMVGNVPIEKYPWLGVLFYASYSFARGEVRAVTTVALIHKEFVIGPAADIGDMPKHDFRRNTRVHLGEDWDAEGRRVSNYVLHPEYENGQTWNTIALVQLKDLVRNLNEIRPLCPPPDLLRDPEFYVVKFNSDFNTLQKEVYAMVNVPSGLCEDFYTIPKLDTGKMRPAHVTCAMLDGPMKTCSWEAGHVLVARDHWGRWQLLGMGLAGPGCSAPGRYLDMMTYYPWIIASLDKFRRLTISKITDHKYVLRSGGSGAVQRFGACDPEEKINLVYREMIVLRTDNDQYQFITYNMSVYEDVEYSCLTLELVNASAVSEMKVRHTCIRETMGPACYAYRGSVFEISVYMMFSDKCRFEMFAWGWKKNLTLIDIQEWKWEEGTYYEDFSMTRVEYRGPADQTEFGFEPLDEKLWVPEYDYWTTTEFDNTTTTESDFQERGTEEPKGREWEFYYGLSSGPGPDDIEESTEPESEFLIGIRW</sequence>
<proteinExistence type="inferred from homology"/>
<dbReference type="Proteomes" id="UP001549920">
    <property type="component" value="Unassembled WGS sequence"/>
</dbReference>
<dbReference type="EMBL" id="JBEUOH010000025">
    <property type="protein sequence ID" value="KAL0860698.1"/>
    <property type="molecule type" value="Genomic_DNA"/>
</dbReference>
<organism evidence="4 5">
    <name type="scientific">Loxostege sticticalis</name>
    <name type="common">Beet webworm moth</name>
    <dbReference type="NCBI Taxonomy" id="481309"/>
    <lineage>
        <taxon>Eukaryota</taxon>
        <taxon>Metazoa</taxon>
        <taxon>Ecdysozoa</taxon>
        <taxon>Arthropoda</taxon>
        <taxon>Hexapoda</taxon>
        <taxon>Insecta</taxon>
        <taxon>Pterygota</taxon>
        <taxon>Neoptera</taxon>
        <taxon>Endopterygota</taxon>
        <taxon>Lepidoptera</taxon>
        <taxon>Glossata</taxon>
        <taxon>Ditrysia</taxon>
        <taxon>Pyraloidea</taxon>
        <taxon>Crambidae</taxon>
        <taxon>Pyraustinae</taxon>
        <taxon>Loxostege</taxon>
    </lineage>
</organism>
<keyword evidence="1" id="KW-1015">Disulfide bond</keyword>
<keyword evidence="5" id="KW-1185">Reference proteome</keyword>
<dbReference type="SUPFAM" id="SSF50494">
    <property type="entry name" value="Trypsin-like serine proteases"/>
    <property type="match status" value="1"/>
</dbReference>
<dbReference type="PANTHER" id="PTHR24256">
    <property type="entry name" value="TRYPTASE-RELATED"/>
    <property type="match status" value="1"/>
</dbReference>
<evidence type="ECO:0000259" key="3">
    <source>
        <dbReference type="PROSITE" id="PS50240"/>
    </source>
</evidence>
<dbReference type="PROSITE" id="PS50240">
    <property type="entry name" value="TRYPSIN_DOM"/>
    <property type="match status" value="1"/>
</dbReference>
<dbReference type="Gene3D" id="2.40.10.10">
    <property type="entry name" value="Trypsin-like serine proteases"/>
    <property type="match status" value="1"/>
</dbReference>
<reference evidence="4 5" key="1">
    <citation type="submission" date="2024-06" db="EMBL/GenBank/DDBJ databases">
        <title>A chromosome-level genome assembly of beet webworm, Loxostege sticticalis.</title>
        <authorList>
            <person name="Zhang Y."/>
        </authorList>
    </citation>
    <scope>NUCLEOTIDE SEQUENCE [LARGE SCALE GENOMIC DNA]</scope>
    <source>
        <strain evidence="4">AQ026</strain>
        <tissue evidence="4">Whole body</tissue>
    </source>
</reference>
<comment type="similarity">
    <text evidence="2">Belongs to the peptidase S1 family. CLIP subfamily.</text>
</comment>
<accession>A0ABR3H7C1</accession>
<dbReference type="InterPro" id="IPR043504">
    <property type="entry name" value="Peptidase_S1_PA_chymotrypsin"/>
</dbReference>
<dbReference type="InterPro" id="IPR001254">
    <property type="entry name" value="Trypsin_dom"/>
</dbReference>
<evidence type="ECO:0000313" key="4">
    <source>
        <dbReference type="EMBL" id="KAL0860698.1"/>
    </source>
</evidence>
<evidence type="ECO:0000256" key="2">
    <source>
        <dbReference type="ARBA" id="ARBA00024195"/>
    </source>
</evidence>
<dbReference type="InterPro" id="IPR051487">
    <property type="entry name" value="Ser/Thr_Proteases_Immune/Dev"/>
</dbReference>
<name>A0ABR3H7C1_LOXSC</name>